<dbReference type="AlphaFoldDB" id="A0A0G0II35"/>
<reference evidence="2 3" key="1">
    <citation type="journal article" date="2015" name="Nature">
        <title>rRNA introns, odd ribosomes, and small enigmatic genomes across a large radiation of phyla.</title>
        <authorList>
            <person name="Brown C.T."/>
            <person name="Hug L.A."/>
            <person name="Thomas B.C."/>
            <person name="Sharon I."/>
            <person name="Castelle C.J."/>
            <person name="Singh A."/>
            <person name="Wilkins M.J."/>
            <person name="Williams K.H."/>
            <person name="Banfield J.F."/>
        </authorList>
    </citation>
    <scope>NUCLEOTIDE SEQUENCE [LARGE SCALE GENOMIC DNA]</scope>
</reference>
<dbReference type="STRING" id="1618583.US75_C0035G0002"/>
<dbReference type="GO" id="GO:0016740">
    <property type="term" value="F:transferase activity"/>
    <property type="evidence" value="ECO:0007669"/>
    <property type="project" value="UniProtKB-KW"/>
</dbReference>
<dbReference type="InterPro" id="IPR029044">
    <property type="entry name" value="Nucleotide-diphossugar_trans"/>
</dbReference>
<evidence type="ECO:0000313" key="2">
    <source>
        <dbReference type="EMBL" id="KKQ54993.1"/>
    </source>
</evidence>
<dbReference type="Pfam" id="PF00535">
    <property type="entry name" value="Glycos_transf_2"/>
    <property type="match status" value="1"/>
</dbReference>
<organism evidence="2 3">
    <name type="scientific">Candidatus Woesebacteria bacterium GW2011_GWC1_38_13</name>
    <dbReference type="NCBI Taxonomy" id="1618583"/>
    <lineage>
        <taxon>Bacteria</taxon>
        <taxon>Candidatus Woeseibacteriota</taxon>
    </lineage>
</organism>
<comment type="caution">
    <text evidence="2">The sequence shown here is derived from an EMBL/GenBank/DDBJ whole genome shotgun (WGS) entry which is preliminary data.</text>
</comment>
<evidence type="ECO:0000259" key="1">
    <source>
        <dbReference type="Pfam" id="PF00535"/>
    </source>
</evidence>
<gene>
    <name evidence="2" type="ORF">US75_C0035G0002</name>
</gene>
<feature type="domain" description="Glycosyltransferase 2-like" evidence="1">
    <location>
        <begin position="3"/>
        <end position="142"/>
    </location>
</feature>
<dbReference type="EMBL" id="LBUE01000035">
    <property type="protein sequence ID" value="KKQ54993.1"/>
    <property type="molecule type" value="Genomic_DNA"/>
</dbReference>
<dbReference type="PANTHER" id="PTHR43630">
    <property type="entry name" value="POLY-BETA-1,6-N-ACETYL-D-GLUCOSAMINE SYNTHASE"/>
    <property type="match status" value="1"/>
</dbReference>
<dbReference type="InterPro" id="IPR001173">
    <property type="entry name" value="Glyco_trans_2-like"/>
</dbReference>
<dbReference type="SUPFAM" id="SSF53448">
    <property type="entry name" value="Nucleotide-diphospho-sugar transferases"/>
    <property type="match status" value="1"/>
</dbReference>
<dbReference type="PANTHER" id="PTHR43630:SF2">
    <property type="entry name" value="GLYCOSYLTRANSFERASE"/>
    <property type="match status" value="1"/>
</dbReference>
<dbReference type="CDD" id="cd02511">
    <property type="entry name" value="Beta4Glucosyltransferase"/>
    <property type="match status" value="1"/>
</dbReference>
<proteinExistence type="predicted"/>
<sequence length="297" mass="34503">MISVVINTLNEEKNLPEAIASVKDLADEIVVCDMYSDDETIAIAKRAGAKVYEHKRMGYVEPARNFAIEKATGDWVLILDADETISSSLSTSLRKITENPKADYYAIPRKNIIFGKWIKHSRWWPDYNVRFFKKGSVIWNEEIHSIPFTKGKGADLPVDEKYTIIHNEYTSIEQFIERMNRYTKHQLLVLKRNGYKFVWKDLIKKPVGEFSSRYFYGEGYKDGVHGLALALLQAFSEITLYLKAWQEEKYTELNITPRQISEEIKVAQKEVNYWTADTLIKEGGGIVQRIKRKYKLN</sequence>
<evidence type="ECO:0000313" key="3">
    <source>
        <dbReference type="Proteomes" id="UP000034096"/>
    </source>
</evidence>
<protein>
    <submittedName>
        <fullName evidence="2">Glycosyl transferase family protein</fullName>
    </submittedName>
</protein>
<dbReference type="Gene3D" id="3.90.550.10">
    <property type="entry name" value="Spore Coat Polysaccharide Biosynthesis Protein SpsA, Chain A"/>
    <property type="match status" value="1"/>
</dbReference>
<name>A0A0G0II35_9BACT</name>
<keyword evidence="2" id="KW-0808">Transferase</keyword>
<accession>A0A0G0II35</accession>
<dbReference type="Proteomes" id="UP000034096">
    <property type="component" value="Unassembled WGS sequence"/>
</dbReference>